<keyword evidence="2" id="KW-1160">Virus entry into host cell</keyword>
<accession>A0A8S5USX1</accession>
<proteinExistence type="predicted"/>
<name>A0A8S5USX1_9CAUD</name>
<evidence type="ECO:0000256" key="2">
    <source>
        <dbReference type="ARBA" id="ARBA00023009"/>
    </source>
</evidence>
<dbReference type="Gene3D" id="3.30.1120.70">
    <property type="match status" value="1"/>
</dbReference>
<reference evidence="4" key="1">
    <citation type="journal article" date="2021" name="Proc. Natl. Acad. Sci. U.S.A.">
        <title>A Catalog of Tens of Thousands of Viruses from Human Metagenomes Reveals Hidden Associations with Chronic Diseases.</title>
        <authorList>
            <person name="Tisza M.J."/>
            <person name="Buck C.B."/>
        </authorList>
    </citation>
    <scope>NUCLEOTIDE SEQUENCE</scope>
    <source>
        <strain evidence="4">CtEZK6</strain>
    </source>
</reference>
<evidence type="ECO:0000256" key="3">
    <source>
        <dbReference type="ARBA" id="ARBA00023219"/>
    </source>
</evidence>
<organism evidence="4">
    <name type="scientific">Siphoviridae sp. ctEZK6</name>
    <dbReference type="NCBI Taxonomy" id="2825397"/>
    <lineage>
        <taxon>Viruses</taxon>
        <taxon>Duplodnaviria</taxon>
        <taxon>Heunggongvirae</taxon>
        <taxon>Uroviricota</taxon>
        <taxon>Caudoviricetes</taxon>
    </lineage>
</organism>
<keyword evidence="1" id="KW-1188">Viral release from host cell</keyword>
<keyword evidence="3" id="KW-0231">Viral genome packaging</keyword>
<dbReference type="NCBIfam" id="TIGR01537">
    <property type="entry name" value="portal_HK97"/>
    <property type="match status" value="1"/>
</dbReference>
<dbReference type="Gene3D" id="1.20.1270.210">
    <property type="match status" value="1"/>
</dbReference>
<keyword evidence="1" id="KW-0118">Viral capsid assembly</keyword>
<dbReference type="EMBL" id="BK016134">
    <property type="protein sequence ID" value="DAF97583.1"/>
    <property type="molecule type" value="Genomic_DNA"/>
</dbReference>
<dbReference type="InterPro" id="IPR006427">
    <property type="entry name" value="Portal_HK97"/>
</dbReference>
<sequence>MSMKLLEAIGISTRGAQQSLSPAVLPPAREDSLGIDALIGLESVFRSLTYLQTLAGQLTIDCFKDAKPVASQLIDAPTFEMTQREWIIRNVAQLSISGNAFWKITRDPAGKVINIEVIDSARVSVAQDANYKAVYAIDGQEIASTSIAHLRYLTLPERQLGLGPIQAARAGLTGMVKLQKYADDLFTRGGIPSGILTTDQALTSEQAEEASRRWDENMRAGKTAALGKGLDWRSAGVSPADLQWLESQKWNTTRIARLFGIPPHKLAAAVEGASLTYQNIEQSSLDSLRDTLMGYLSPIEDALTRLLPRGQYARFNLDAVLRPDTKTRYEAHEIGLRAGFLTVEEVREMEGRGPIQTGAPKE</sequence>
<keyword evidence="2" id="KW-1171">Viral genome ejection through host cell envelope</keyword>
<evidence type="ECO:0000256" key="1">
    <source>
        <dbReference type="ARBA" id="ARBA00022950"/>
    </source>
</evidence>
<dbReference type="InterPro" id="IPR006944">
    <property type="entry name" value="Phage/GTA_portal"/>
</dbReference>
<protein>
    <submittedName>
        <fullName evidence="4">Portal protein</fullName>
    </submittedName>
</protein>
<keyword evidence="2" id="KW-1162">Viral penetration into host cytoplasm</keyword>
<dbReference type="Gene3D" id="3.40.140.120">
    <property type="match status" value="1"/>
</dbReference>
<evidence type="ECO:0000313" key="4">
    <source>
        <dbReference type="EMBL" id="DAF97583.1"/>
    </source>
</evidence>
<dbReference type="Pfam" id="PF04860">
    <property type="entry name" value="Phage_portal"/>
    <property type="match status" value="1"/>
</dbReference>